<name>A0ABQ6CIT6_9HYPH</name>
<evidence type="ECO:0008006" key="4">
    <source>
        <dbReference type="Google" id="ProtNLM"/>
    </source>
</evidence>
<evidence type="ECO:0000313" key="2">
    <source>
        <dbReference type="EMBL" id="GLS20124.1"/>
    </source>
</evidence>
<gene>
    <name evidence="2" type="ORF">GCM10007874_31410</name>
</gene>
<reference evidence="3" key="1">
    <citation type="journal article" date="2019" name="Int. J. Syst. Evol. Microbiol.">
        <title>The Global Catalogue of Microorganisms (GCM) 10K type strain sequencing project: providing services to taxonomists for standard genome sequencing and annotation.</title>
        <authorList>
            <consortium name="The Broad Institute Genomics Platform"/>
            <consortium name="The Broad Institute Genome Sequencing Center for Infectious Disease"/>
            <person name="Wu L."/>
            <person name="Ma J."/>
        </authorList>
    </citation>
    <scope>NUCLEOTIDE SEQUENCE [LARGE SCALE GENOMIC DNA]</scope>
    <source>
        <strain evidence="3">NBRC 101365</strain>
    </source>
</reference>
<feature type="transmembrane region" description="Helical" evidence="1">
    <location>
        <begin position="29"/>
        <end position="49"/>
    </location>
</feature>
<keyword evidence="1" id="KW-1133">Transmembrane helix</keyword>
<protein>
    <recommendedName>
        <fullName evidence="4">MFS transporter</fullName>
    </recommendedName>
</protein>
<dbReference type="Proteomes" id="UP001156882">
    <property type="component" value="Unassembled WGS sequence"/>
</dbReference>
<keyword evidence="1" id="KW-0472">Membrane</keyword>
<accession>A0ABQ6CIT6</accession>
<evidence type="ECO:0000256" key="1">
    <source>
        <dbReference type="SAM" id="Phobius"/>
    </source>
</evidence>
<organism evidence="2 3">
    <name type="scientific">Labrys miyagiensis</name>
    <dbReference type="NCBI Taxonomy" id="346912"/>
    <lineage>
        <taxon>Bacteria</taxon>
        <taxon>Pseudomonadati</taxon>
        <taxon>Pseudomonadota</taxon>
        <taxon>Alphaproteobacteria</taxon>
        <taxon>Hyphomicrobiales</taxon>
        <taxon>Xanthobacteraceae</taxon>
        <taxon>Labrys</taxon>
    </lineage>
</organism>
<comment type="caution">
    <text evidence="2">The sequence shown here is derived from an EMBL/GenBank/DDBJ whole genome shotgun (WGS) entry which is preliminary data.</text>
</comment>
<keyword evidence="3" id="KW-1185">Reference proteome</keyword>
<dbReference type="EMBL" id="BSPC01000027">
    <property type="protein sequence ID" value="GLS20124.1"/>
    <property type="molecule type" value="Genomic_DNA"/>
</dbReference>
<keyword evidence="1" id="KW-0812">Transmembrane</keyword>
<evidence type="ECO:0000313" key="3">
    <source>
        <dbReference type="Proteomes" id="UP001156882"/>
    </source>
</evidence>
<proteinExistence type="predicted"/>
<sequence length="56" mass="5457">MRTNQGLQVGAEALSGIVAGALASAAVQLPLIVCGLLALTASALLAALLRPATTQS</sequence>